<accession>A0A921F8M8</accession>
<dbReference type="Proteomes" id="UP000707535">
    <property type="component" value="Unassembled WGS sequence"/>
</dbReference>
<organism evidence="3 4">
    <name type="scientific">Ligilactobacillus acidipiscis</name>
    <dbReference type="NCBI Taxonomy" id="89059"/>
    <lineage>
        <taxon>Bacteria</taxon>
        <taxon>Bacillati</taxon>
        <taxon>Bacillota</taxon>
        <taxon>Bacilli</taxon>
        <taxon>Lactobacillales</taxon>
        <taxon>Lactobacillaceae</taxon>
        <taxon>Ligilactobacillus</taxon>
    </lineage>
</organism>
<dbReference type="NCBIfam" id="NF041545">
    <property type="entry name" value="GrdB_like_no_Se"/>
    <property type="match status" value="1"/>
</dbReference>
<reference evidence="3" key="1">
    <citation type="journal article" date="2021" name="PeerJ">
        <title>Extensive microbial diversity within the chicken gut microbiome revealed by metagenomics and culture.</title>
        <authorList>
            <person name="Gilroy R."/>
            <person name="Ravi A."/>
            <person name="Getino M."/>
            <person name="Pursley I."/>
            <person name="Horton D.L."/>
            <person name="Alikhan N.F."/>
            <person name="Baker D."/>
            <person name="Gharbi K."/>
            <person name="Hall N."/>
            <person name="Watson M."/>
            <person name="Adriaenssens E.M."/>
            <person name="Foster-Nyarko E."/>
            <person name="Jarju S."/>
            <person name="Secka A."/>
            <person name="Antonio M."/>
            <person name="Oren A."/>
            <person name="Chaudhuri R.R."/>
            <person name="La Ragione R."/>
            <person name="Hildebrand F."/>
            <person name="Pallen M.J."/>
        </authorList>
    </citation>
    <scope>NUCLEOTIDE SEQUENCE</scope>
    <source>
        <strain evidence="3">CHK174-6876</strain>
    </source>
</reference>
<evidence type="ECO:0000256" key="1">
    <source>
        <dbReference type="ARBA" id="ARBA00022933"/>
    </source>
</evidence>
<protein>
    <submittedName>
        <fullName evidence="3">Glycine/betaine/sarcosine/D-proline family reductase selenoprotein B</fullName>
    </submittedName>
</protein>
<sequence>MLKAIIILDQIQAGLGGKEKADTPYGGKRIAMGSADTIERQLNKKDGVLLGTFYCGTDYYEKDKSIVQRKFAKMAEKMGANLVILGPTFDYPEFSKMACEIAEYIQNETDIQVIVASAYEKNEELINQYKSKLYIVKTPKKGGTGLSQALDNIISGSEILTTNGDKDKFKTEFCY</sequence>
<proteinExistence type="predicted"/>
<comment type="caution">
    <text evidence="3">The sequence shown here is derived from an EMBL/GenBank/DDBJ whole genome shotgun (WGS) entry which is preliminary data.</text>
</comment>
<dbReference type="Pfam" id="PF07355">
    <property type="entry name" value="GRDB"/>
    <property type="match status" value="1"/>
</dbReference>
<dbReference type="AlphaFoldDB" id="A0A921F8M8"/>
<dbReference type="EMBL" id="DYXG01000031">
    <property type="protein sequence ID" value="HJE96662.1"/>
    <property type="molecule type" value="Genomic_DNA"/>
</dbReference>
<evidence type="ECO:0000313" key="3">
    <source>
        <dbReference type="EMBL" id="HJE96662.1"/>
    </source>
</evidence>
<name>A0A921F8M8_9LACO</name>
<evidence type="ECO:0000256" key="2">
    <source>
        <dbReference type="ARBA" id="ARBA00023002"/>
    </source>
</evidence>
<dbReference type="InterPro" id="IPR010187">
    <property type="entry name" value="Various_sel_PB"/>
</dbReference>
<evidence type="ECO:0000313" key="4">
    <source>
        <dbReference type="Proteomes" id="UP000707535"/>
    </source>
</evidence>
<gene>
    <name evidence="3" type="ORF">K8V00_03490</name>
</gene>
<keyword evidence="2" id="KW-0560">Oxidoreductase</keyword>
<dbReference type="GO" id="GO:0050485">
    <property type="term" value="F:oxidoreductase activity, acting on X-H and Y-H to form an X-Y bond, with a disulfide as acceptor"/>
    <property type="evidence" value="ECO:0007669"/>
    <property type="project" value="InterPro"/>
</dbReference>
<reference evidence="3" key="2">
    <citation type="submission" date="2021-09" db="EMBL/GenBank/DDBJ databases">
        <authorList>
            <person name="Gilroy R."/>
        </authorList>
    </citation>
    <scope>NUCLEOTIDE SEQUENCE</scope>
    <source>
        <strain evidence="3">CHK174-6876</strain>
    </source>
</reference>
<dbReference type="InterPro" id="IPR048083">
    <property type="entry name" value="GrdB-like"/>
</dbReference>
<keyword evidence="1" id="KW-0712">Selenocysteine</keyword>